<dbReference type="EMBL" id="CM026423">
    <property type="protein sequence ID" value="KAG0583120.1"/>
    <property type="molecule type" value="Genomic_DNA"/>
</dbReference>
<evidence type="ECO:0000256" key="1">
    <source>
        <dbReference type="SAM" id="MobiDB-lite"/>
    </source>
</evidence>
<evidence type="ECO:0000313" key="3">
    <source>
        <dbReference type="EMBL" id="KAG0583127.1"/>
    </source>
</evidence>
<keyword evidence="4" id="KW-1185">Reference proteome</keyword>
<evidence type="ECO:0000313" key="2">
    <source>
        <dbReference type="EMBL" id="KAG0583120.1"/>
    </source>
</evidence>
<dbReference type="AlphaFoldDB" id="A0A8T0IH98"/>
<feature type="region of interest" description="Disordered" evidence="1">
    <location>
        <begin position="195"/>
        <end position="217"/>
    </location>
</feature>
<reference evidence="2" key="1">
    <citation type="submission" date="2020-06" db="EMBL/GenBank/DDBJ databases">
        <title>WGS assembly of Ceratodon purpureus strain R40.</title>
        <authorList>
            <person name="Carey S.B."/>
            <person name="Jenkins J."/>
            <person name="Shu S."/>
            <person name="Lovell J.T."/>
            <person name="Sreedasyam A."/>
            <person name="Maumus F."/>
            <person name="Tiley G.P."/>
            <person name="Fernandez-Pozo N."/>
            <person name="Barry K."/>
            <person name="Chen C."/>
            <person name="Wang M."/>
            <person name="Lipzen A."/>
            <person name="Daum C."/>
            <person name="Saski C.A."/>
            <person name="Payton A.C."/>
            <person name="Mcbreen J.C."/>
            <person name="Conrad R.E."/>
            <person name="Kollar L.M."/>
            <person name="Olsson S."/>
            <person name="Huttunen S."/>
            <person name="Landis J.B."/>
            <person name="Wickett N.J."/>
            <person name="Johnson M.G."/>
            <person name="Rensing S.A."/>
            <person name="Grimwood J."/>
            <person name="Schmutz J."/>
            <person name="Mcdaniel S.F."/>
        </authorList>
    </citation>
    <scope>NUCLEOTIDE SEQUENCE</scope>
    <source>
        <strain evidence="2">R40</strain>
    </source>
</reference>
<dbReference type="EMBL" id="CM026423">
    <property type="protein sequence ID" value="KAG0583127.1"/>
    <property type="molecule type" value="Genomic_DNA"/>
</dbReference>
<protein>
    <submittedName>
        <fullName evidence="2">Uncharacterized protein</fullName>
    </submittedName>
</protein>
<feature type="region of interest" description="Disordered" evidence="1">
    <location>
        <begin position="116"/>
        <end position="137"/>
    </location>
</feature>
<sequence length="217" mass="24469">MIDESCLKLVSAAALRSVQDSEAAEFWQTLVHHIVSIADHNMATSEESASAFAEVLLHEMREADIVGDAKLARLELQLFLTRCFRMEPASVSHTLSPQDEEHDTTEELLPVSDTARTYASSAPSHQTEEVASVRPHLRDITVTRGKKPELAVVAAKHSRKSSQSIFNSLKFWKRKPQKMPPMEIDYFSMLTLDQSTDRSERSRRGHTSKQYGFSLKI</sequence>
<evidence type="ECO:0000313" key="4">
    <source>
        <dbReference type="Proteomes" id="UP000822688"/>
    </source>
</evidence>
<accession>A0A8T0IH98</accession>
<organism evidence="2 4">
    <name type="scientific">Ceratodon purpureus</name>
    <name type="common">Fire moss</name>
    <name type="synonym">Dicranum purpureum</name>
    <dbReference type="NCBI Taxonomy" id="3225"/>
    <lineage>
        <taxon>Eukaryota</taxon>
        <taxon>Viridiplantae</taxon>
        <taxon>Streptophyta</taxon>
        <taxon>Embryophyta</taxon>
        <taxon>Bryophyta</taxon>
        <taxon>Bryophytina</taxon>
        <taxon>Bryopsida</taxon>
        <taxon>Dicranidae</taxon>
        <taxon>Pseudoditrichales</taxon>
        <taxon>Ditrichaceae</taxon>
        <taxon>Ceratodon</taxon>
    </lineage>
</organism>
<feature type="compositionally biased region" description="Polar residues" evidence="1">
    <location>
        <begin position="116"/>
        <end position="125"/>
    </location>
</feature>
<gene>
    <name evidence="2" type="ORF">KC19_3G110900</name>
    <name evidence="3" type="ORF">KC19_3G111500</name>
</gene>
<dbReference type="Proteomes" id="UP000822688">
    <property type="component" value="Chromosome 3"/>
</dbReference>
<proteinExistence type="predicted"/>
<name>A0A8T0IH98_CERPU</name>
<comment type="caution">
    <text evidence="2">The sequence shown here is derived from an EMBL/GenBank/DDBJ whole genome shotgun (WGS) entry which is preliminary data.</text>
</comment>